<reference evidence="2 3" key="1">
    <citation type="submission" date="2020-08" db="EMBL/GenBank/DDBJ databases">
        <title>Genome public.</title>
        <authorList>
            <person name="Liu C."/>
            <person name="Sun Q."/>
        </authorList>
    </citation>
    <scope>NUCLEOTIDE SEQUENCE [LARGE SCALE GENOMIC DNA]</scope>
    <source>
        <strain evidence="2 3">NSJ-43</strain>
    </source>
</reference>
<keyword evidence="3" id="KW-1185">Reference proteome</keyword>
<dbReference type="RefSeq" id="WP_186836089.1">
    <property type="nucleotide sequence ID" value="NZ_JACOPD010000002.1"/>
</dbReference>
<sequence>MNRKTKIFIITFFSIVLIPVIVISIILGYNDKKLNDKINKSKSTRILMLNNIDNPIAFEELCNIESSKEYKIEDDDLGYKNEQDKKDFTVTYTNTSFFGSNCIKKYSFVDEKLNTCIYTIDSSQWMPKNIYEEIVNINGEPDIVETKKDKLGVDKYTWYGKNGIFIYTNDNINNTAEIIFELN</sequence>
<comment type="caution">
    <text evidence="2">The sequence shown here is derived from an EMBL/GenBank/DDBJ whole genome shotgun (WGS) entry which is preliminary data.</text>
</comment>
<protein>
    <submittedName>
        <fullName evidence="2">Uncharacterized protein</fullName>
    </submittedName>
</protein>
<proteinExistence type="predicted"/>
<keyword evidence="1" id="KW-0812">Transmembrane</keyword>
<evidence type="ECO:0000313" key="2">
    <source>
        <dbReference type="EMBL" id="MBC5679864.1"/>
    </source>
</evidence>
<dbReference type="EMBL" id="JACOPD010000002">
    <property type="protein sequence ID" value="MBC5679864.1"/>
    <property type="molecule type" value="Genomic_DNA"/>
</dbReference>
<dbReference type="Proteomes" id="UP000628463">
    <property type="component" value="Unassembled WGS sequence"/>
</dbReference>
<keyword evidence="1" id="KW-0472">Membrane</keyword>
<keyword evidence="1" id="KW-1133">Transmembrane helix</keyword>
<evidence type="ECO:0000313" key="3">
    <source>
        <dbReference type="Proteomes" id="UP000628463"/>
    </source>
</evidence>
<name>A0ABR7FXI0_9FIRM</name>
<feature type="transmembrane region" description="Helical" evidence="1">
    <location>
        <begin position="7"/>
        <end position="29"/>
    </location>
</feature>
<organism evidence="2 3">
    <name type="scientific">Lachnospira hominis</name>
    <name type="common">ex Liu et al. 2021</name>
    <dbReference type="NCBI Taxonomy" id="2763051"/>
    <lineage>
        <taxon>Bacteria</taxon>
        <taxon>Bacillati</taxon>
        <taxon>Bacillota</taxon>
        <taxon>Clostridia</taxon>
        <taxon>Lachnospirales</taxon>
        <taxon>Lachnospiraceae</taxon>
        <taxon>Lachnospira</taxon>
    </lineage>
</organism>
<evidence type="ECO:0000256" key="1">
    <source>
        <dbReference type="SAM" id="Phobius"/>
    </source>
</evidence>
<gene>
    <name evidence="2" type="ORF">H8S01_02670</name>
</gene>
<accession>A0ABR7FXI0</accession>